<evidence type="ECO:0000256" key="3">
    <source>
        <dbReference type="ARBA" id="ARBA00022448"/>
    </source>
</evidence>
<dbReference type="GO" id="GO:0140359">
    <property type="term" value="F:ABC-type transporter activity"/>
    <property type="evidence" value="ECO:0007669"/>
    <property type="project" value="InterPro"/>
</dbReference>
<comment type="subcellular location">
    <subcellularLocation>
        <location evidence="1">Membrane</location>
        <topology evidence="1">Multi-pass membrane protein</topology>
    </subcellularLocation>
</comment>
<comment type="caution">
    <text evidence="11">The sequence shown here is derived from an EMBL/GenBank/DDBJ whole genome shotgun (WGS) entry which is preliminary data.</text>
</comment>
<dbReference type="InterPro" id="IPR036640">
    <property type="entry name" value="ABC1_TM_sf"/>
</dbReference>
<reference evidence="11 12" key="1">
    <citation type="submission" date="2019-03" db="EMBL/GenBank/DDBJ databases">
        <title>Single cell metagenomics reveals metabolic interactions within the superorganism composed of flagellate Streblomastix strix and complex community of Bacteroidetes bacteria on its surface.</title>
        <authorList>
            <person name="Treitli S.C."/>
            <person name="Kolisko M."/>
            <person name="Husnik F."/>
            <person name="Keeling P."/>
            <person name="Hampl V."/>
        </authorList>
    </citation>
    <scope>NUCLEOTIDE SEQUENCE [LARGE SCALE GENOMIC DNA]</scope>
    <source>
        <strain evidence="11">ST1C</strain>
    </source>
</reference>
<dbReference type="GO" id="GO:0005524">
    <property type="term" value="F:ATP binding"/>
    <property type="evidence" value="ECO:0007669"/>
    <property type="project" value="UniProtKB-KW"/>
</dbReference>
<dbReference type="OrthoDB" id="3022069at2759"/>
<keyword evidence="6" id="KW-0067">ATP-binding</keyword>
<dbReference type="SUPFAM" id="SSF90123">
    <property type="entry name" value="ABC transporter transmembrane region"/>
    <property type="match status" value="1"/>
</dbReference>
<feature type="domain" description="ABC transmembrane type-1" evidence="10">
    <location>
        <begin position="1"/>
        <end position="124"/>
    </location>
</feature>
<dbReference type="EMBL" id="SNRW01040383">
    <property type="protein sequence ID" value="KAA6344397.1"/>
    <property type="molecule type" value="Genomic_DNA"/>
</dbReference>
<evidence type="ECO:0000256" key="9">
    <source>
        <dbReference type="SAM" id="Phobius"/>
    </source>
</evidence>
<name>A0A5J4SEE5_9EUKA</name>
<evidence type="ECO:0000256" key="6">
    <source>
        <dbReference type="ARBA" id="ARBA00022840"/>
    </source>
</evidence>
<dbReference type="Gene3D" id="1.20.1560.10">
    <property type="entry name" value="ABC transporter type 1, transmembrane domain"/>
    <property type="match status" value="1"/>
</dbReference>
<dbReference type="AlphaFoldDB" id="A0A5J4SEE5"/>
<keyword evidence="7 9" id="KW-1133">Transmembrane helix</keyword>
<evidence type="ECO:0000256" key="2">
    <source>
        <dbReference type="ARBA" id="ARBA00009726"/>
    </source>
</evidence>
<comment type="similarity">
    <text evidence="2">Belongs to the ABC transporter superfamily. ABCC family. Conjugate transporter (TC 3.A.1.208) subfamily.</text>
</comment>
<dbReference type="PANTHER" id="PTHR24223">
    <property type="entry name" value="ATP-BINDING CASSETTE SUB-FAMILY C"/>
    <property type="match status" value="1"/>
</dbReference>
<evidence type="ECO:0000256" key="7">
    <source>
        <dbReference type="ARBA" id="ARBA00022989"/>
    </source>
</evidence>
<gene>
    <name evidence="11" type="ORF">EZS28_052244</name>
</gene>
<organism evidence="11 12">
    <name type="scientific">Streblomastix strix</name>
    <dbReference type="NCBI Taxonomy" id="222440"/>
    <lineage>
        <taxon>Eukaryota</taxon>
        <taxon>Metamonada</taxon>
        <taxon>Preaxostyla</taxon>
        <taxon>Oxymonadida</taxon>
        <taxon>Streblomastigidae</taxon>
        <taxon>Streblomastix</taxon>
    </lineage>
</organism>
<evidence type="ECO:0000313" key="11">
    <source>
        <dbReference type="EMBL" id="KAA6344397.1"/>
    </source>
</evidence>
<keyword evidence="3" id="KW-0813">Transport</keyword>
<evidence type="ECO:0000256" key="4">
    <source>
        <dbReference type="ARBA" id="ARBA00022692"/>
    </source>
</evidence>
<dbReference type="Pfam" id="PF00664">
    <property type="entry name" value="ABC_membrane"/>
    <property type="match status" value="1"/>
</dbReference>
<keyword evidence="4 9" id="KW-0812">Transmembrane</keyword>
<evidence type="ECO:0000256" key="8">
    <source>
        <dbReference type="ARBA" id="ARBA00023136"/>
    </source>
</evidence>
<sequence length="124" mass="14239">MKIYSRASRNLQRLEAISRSPMLSHFSETVSGAGLSTIRSYNLEKDWEKKFEKLNDDWSIRFIIYFEGRKWATLYTSIISLLFMIGVILIGWKQMEASKLAVAITAATGFGFLGMMIVQQFVEL</sequence>
<protein>
    <recommendedName>
        <fullName evidence="10">ABC transmembrane type-1 domain-containing protein</fullName>
    </recommendedName>
</protein>
<dbReference type="InterPro" id="IPR050173">
    <property type="entry name" value="ABC_transporter_C-like"/>
</dbReference>
<dbReference type="GO" id="GO:0016020">
    <property type="term" value="C:membrane"/>
    <property type="evidence" value="ECO:0007669"/>
    <property type="project" value="UniProtKB-SubCell"/>
</dbReference>
<dbReference type="PROSITE" id="PS50929">
    <property type="entry name" value="ABC_TM1F"/>
    <property type="match status" value="1"/>
</dbReference>
<evidence type="ECO:0000256" key="5">
    <source>
        <dbReference type="ARBA" id="ARBA00022741"/>
    </source>
</evidence>
<dbReference type="InterPro" id="IPR011527">
    <property type="entry name" value="ABC1_TM_dom"/>
</dbReference>
<dbReference type="Proteomes" id="UP000324800">
    <property type="component" value="Unassembled WGS sequence"/>
</dbReference>
<evidence type="ECO:0000313" key="12">
    <source>
        <dbReference type="Proteomes" id="UP000324800"/>
    </source>
</evidence>
<feature type="non-terminal residue" evidence="11">
    <location>
        <position position="124"/>
    </location>
</feature>
<dbReference type="PANTHER" id="PTHR24223:SF456">
    <property type="entry name" value="MULTIDRUG RESISTANCE-ASSOCIATED PROTEIN LETHAL(2)03659"/>
    <property type="match status" value="1"/>
</dbReference>
<evidence type="ECO:0000256" key="1">
    <source>
        <dbReference type="ARBA" id="ARBA00004141"/>
    </source>
</evidence>
<evidence type="ECO:0000259" key="10">
    <source>
        <dbReference type="PROSITE" id="PS50929"/>
    </source>
</evidence>
<keyword evidence="5" id="KW-0547">Nucleotide-binding</keyword>
<keyword evidence="8 9" id="KW-0472">Membrane</keyword>
<proteinExistence type="inferred from homology"/>
<accession>A0A5J4SEE5</accession>
<feature type="transmembrane region" description="Helical" evidence="9">
    <location>
        <begin position="71"/>
        <end position="92"/>
    </location>
</feature>
<feature type="transmembrane region" description="Helical" evidence="9">
    <location>
        <begin position="98"/>
        <end position="118"/>
    </location>
</feature>